<dbReference type="InterPro" id="IPR011708">
    <property type="entry name" value="DNA_pol3_alpha_NTPase_dom"/>
</dbReference>
<evidence type="ECO:0000256" key="7">
    <source>
        <dbReference type="ARBA" id="ARBA00049244"/>
    </source>
</evidence>
<evidence type="ECO:0000256" key="2">
    <source>
        <dbReference type="ARBA" id="ARBA00019114"/>
    </source>
</evidence>
<dbReference type="GO" id="GO:0006260">
    <property type="term" value="P:DNA replication"/>
    <property type="evidence" value="ECO:0007669"/>
    <property type="project" value="UniProtKB-KW"/>
</dbReference>
<keyword evidence="4 9" id="KW-0548">Nucleotidyltransferase</keyword>
<dbReference type="SUPFAM" id="SSF89550">
    <property type="entry name" value="PHP domain-like"/>
    <property type="match status" value="1"/>
</dbReference>
<dbReference type="Gene3D" id="1.10.10.1600">
    <property type="entry name" value="Bacterial DNA polymerase III alpha subunit, thumb domain"/>
    <property type="match status" value="1"/>
</dbReference>
<dbReference type="PANTHER" id="PTHR32294">
    <property type="entry name" value="DNA POLYMERASE III SUBUNIT ALPHA"/>
    <property type="match status" value="1"/>
</dbReference>
<dbReference type="NCBIfam" id="NF004226">
    <property type="entry name" value="PRK05673.1"/>
    <property type="match status" value="1"/>
</dbReference>
<dbReference type="CDD" id="cd12113">
    <property type="entry name" value="PHP_PolIIIA_DnaE3"/>
    <property type="match status" value="1"/>
</dbReference>
<dbReference type="Proteomes" id="UP000426027">
    <property type="component" value="Chromosome"/>
</dbReference>
<keyword evidence="5" id="KW-0235">DNA replication</keyword>
<dbReference type="Gene3D" id="3.20.20.140">
    <property type="entry name" value="Metal-dependent hydrolases"/>
    <property type="match status" value="1"/>
</dbReference>
<dbReference type="PANTHER" id="PTHR32294:SF0">
    <property type="entry name" value="DNA POLYMERASE III SUBUNIT ALPHA"/>
    <property type="match status" value="1"/>
</dbReference>
<dbReference type="InterPro" id="IPR016195">
    <property type="entry name" value="Pol/histidinol_Pase-like"/>
</dbReference>
<dbReference type="GO" id="GO:0008408">
    <property type="term" value="F:3'-5' exonuclease activity"/>
    <property type="evidence" value="ECO:0007669"/>
    <property type="project" value="InterPro"/>
</dbReference>
<proteinExistence type="predicted"/>
<dbReference type="EC" id="2.7.7.7" evidence="1"/>
<evidence type="ECO:0000256" key="3">
    <source>
        <dbReference type="ARBA" id="ARBA00022679"/>
    </source>
</evidence>
<dbReference type="InterPro" id="IPR029460">
    <property type="entry name" value="DNAPol_HHH"/>
</dbReference>
<dbReference type="RefSeq" id="WP_157478690.1">
    <property type="nucleotide sequence ID" value="NZ_CP046566.1"/>
</dbReference>
<name>A0A6I6G9T7_9BACT</name>
<dbReference type="Pfam" id="PF02811">
    <property type="entry name" value="PHP"/>
    <property type="match status" value="1"/>
</dbReference>
<reference evidence="9 10" key="1">
    <citation type="submission" date="2019-11" db="EMBL/GenBank/DDBJ databases">
        <authorList>
            <person name="Im W.T."/>
        </authorList>
    </citation>
    <scope>NUCLEOTIDE SEQUENCE [LARGE SCALE GENOMIC DNA]</scope>
    <source>
        <strain evidence="9 10">SB-02</strain>
    </source>
</reference>
<dbReference type="InterPro" id="IPR003141">
    <property type="entry name" value="Pol/His_phosphatase_N"/>
</dbReference>
<dbReference type="AlphaFoldDB" id="A0A6I6G9T7"/>
<dbReference type="Gene3D" id="1.10.150.870">
    <property type="match status" value="1"/>
</dbReference>
<evidence type="ECO:0000256" key="1">
    <source>
        <dbReference type="ARBA" id="ARBA00012417"/>
    </source>
</evidence>
<feature type="domain" description="Polymerase/histidinol phosphatase N-terminal" evidence="8">
    <location>
        <begin position="5"/>
        <end position="88"/>
    </location>
</feature>
<dbReference type="GO" id="GO:0003887">
    <property type="term" value="F:DNA-directed DNA polymerase activity"/>
    <property type="evidence" value="ECO:0007669"/>
    <property type="project" value="UniProtKB-KW"/>
</dbReference>
<sequence length="1232" mass="139757">MPCFSHLHCHTQYSLLDGAASIDSLYKKAAAHNMPGLAITDHGNMFGAFEFVSQAWKNTRVVGKNEDGSDKIEPVVKPIVGCEFYVVENMHRKTFSKEQKDERYHQVLLAKNKQGYQNLIKLTSLGFIEGMYSKYPRIEKSLIEKYHEGLIATTCCIGAYVPQTILHDGEEAAEKEFQWWHNLFGDDYFIELQRHNMPEQDQINEVLMRFAKKYNVPVIATNDSHYTDQDDYNAHDILLCINTGEKQSTPGFDDMTNDEVHMKNRRFKFPNDQFYFKTPDEMSKLFSDIPQAIDNTNMIVDRVEVLNLKKDILLPNFPIPPSFKIHESDVLNQWEYLKHLTYEGAMKRYGEISESTRERLDFELNTIKIMGFAGYFLIVSDFIKAGRDLGVFVGPGRGSAAGSAVAYCIGITNIDPIKYNLLFERFLNPDRKSMPDIDTDFDDEGRQRVIDYVVDKYGKAQVAQIITYGTMAAKMSIKDVARVLDLPLADSNALAKLVPDKPGTNLGRVLKAPLTKKEGEKSLEEKEQLAPEDIENVKQLREIYKGNDIRAQVLKEAERLEGSVRNTGIHAAGIIIAPKDLTELIPVATAKDSDLWVTQIEGSVIEDAGVIKMDFLGLKTLSILKTALELIKENHGVVIEPDDLPLDDAKTYQLYQRGETNGTFQFESTGMQKYLRDLKPDQFADLIAMNALYRPGPLAYIPKFIARKHGLEPIEYDLPEMEEYLAETYGITVYQEQVMLLSQKLAGFSKGDADVLRKAMGKKDRKTLDKMKGKFVDGAIAKGMAADKLEKIWTDWEAFAQYAFNKSHSTCYAFVAYQTAYLKAHYPSEYMAAVLNHAGALEKITFFMEECKRMGIKVLGPDINESKQGFAVNKKGEIRFGLGGLKGVGEAAIQSIIEEREQNGRYQNVFDFIKRINQRTVNKKSLESLIYSGAFDCFEDLHRAQYFFVPKGESMNGLERIIRYGNQLQQQSASTANTLFGNLADSLDVQLPKLPPCDPWTLTDKLGHEKDVTGMFMSGHPLDHFRFELKHYGVTPLGEFNEFTDSINEQSSPTRPFRLAGLVVGAQHRTTRTGRNFAILAIEDYTGKAEFALWSQDYTKYAQFLNIGLNLYVVGQHKPRMKYGPDQQLEQQGWEFKISGIYLLETLRTSATKQVDILIEPSNITTQMIGFMEQQLKKNVGGTKLKFLVRDSIRNFDIEMMSSKSYSLNEEMADYLLNTTELDVKVTMTDLG</sequence>
<evidence type="ECO:0000256" key="6">
    <source>
        <dbReference type="ARBA" id="ARBA00022932"/>
    </source>
</evidence>
<evidence type="ECO:0000313" key="10">
    <source>
        <dbReference type="Proteomes" id="UP000426027"/>
    </source>
</evidence>
<keyword evidence="10" id="KW-1185">Reference proteome</keyword>
<evidence type="ECO:0000256" key="4">
    <source>
        <dbReference type="ARBA" id="ARBA00022695"/>
    </source>
</evidence>
<dbReference type="InterPro" id="IPR040982">
    <property type="entry name" value="DNA_pol3_finger"/>
</dbReference>
<comment type="catalytic activity">
    <reaction evidence="7">
        <text>DNA(n) + a 2'-deoxyribonucleoside 5'-triphosphate = DNA(n+1) + diphosphate</text>
        <dbReference type="Rhea" id="RHEA:22508"/>
        <dbReference type="Rhea" id="RHEA-COMP:17339"/>
        <dbReference type="Rhea" id="RHEA-COMP:17340"/>
        <dbReference type="ChEBI" id="CHEBI:33019"/>
        <dbReference type="ChEBI" id="CHEBI:61560"/>
        <dbReference type="ChEBI" id="CHEBI:173112"/>
        <dbReference type="EC" id="2.7.7.7"/>
    </reaction>
</comment>
<dbReference type="Pfam" id="PF14579">
    <property type="entry name" value="HHH_6"/>
    <property type="match status" value="1"/>
</dbReference>
<dbReference type="Pfam" id="PF07733">
    <property type="entry name" value="DNA_pol3_alpha"/>
    <property type="match status" value="1"/>
</dbReference>
<gene>
    <name evidence="9" type="primary">dnaE</name>
    <name evidence="9" type="ORF">GLV81_09700</name>
</gene>
<keyword evidence="3 9" id="KW-0808">Transferase</keyword>
<evidence type="ECO:0000256" key="5">
    <source>
        <dbReference type="ARBA" id="ARBA00022705"/>
    </source>
</evidence>
<dbReference type="NCBIfam" id="TIGR00594">
    <property type="entry name" value="polc"/>
    <property type="match status" value="1"/>
</dbReference>
<dbReference type="InterPro" id="IPR004805">
    <property type="entry name" value="DnaE2/DnaE/PolC"/>
</dbReference>
<keyword evidence="6" id="KW-0239">DNA-directed DNA polymerase</keyword>
<dbReference type="InterPro" id="IPR004013">
    <property type="entry name" value="PHP_dom"/>
</dbReference>
<dbReference type="SMART" id="SM00481">
    <property type="entry name" value="POLIIIAc"/>
    <property type="match status" value="1"/>
</dbReference>
<dbReference type="Pfam" id="PF17657">
    <property type="entry name" value="DNA_pol3_finger"/>
    <property type="match status" value="1"/>
</dbReference>
<evidence type="ECO:0000313" key="9">
    <source>
        <dbReference type="EMBL" id="QGW28333.1"/>
    </source>
</evidence>
<dbReference type="EMBL" id="CP046566">
    <property type="protein sequence ID" value="QGW28333.1"/>
    <property type="molecule type" value="Genomic_DNA"/>
</dbReference>
<dbReference type="KEGG" id="fls:GLV81_09700"/>
<organism evidence="9 10">
    <name type="scientific">Phnomibacter ginsenosidimutans</name>
    <dbReference type="NCBI Taxonomy" id="2676868"/>
    <lineage>
        <taxon>Bacteria</taxon>
        <taxon>Pseudomonadati</taxon>
        <taxon>Bacteroidota</taxon>
        <taxon>Chitinophagia</taxon>
        <taxon>Chitinophagales</taxon>
        <taxon>Chitinophagaceae</taxon>
        <taxon>Phnomibacter</taxon>
    </lineage>
</organism>
<accession>A0A6I6G9T7</accession>
<protein>
    <recommendedName>
        <fullName evidence="2">DNA polymerase III subunit alpha</fullName>
        <ecNumber evidence="1">2.7.7.7</ecNumber>
    </recommendedName>
</protein>
<dbReference type="CDD" id="cd04485">
    <property type="entry name" value="DnaE_OBF"/>
    <property type="match status" value="1"/>
</dbReference>
<dbReference type="InterPro" id="IPR041931">
    <property type="entry name" value="DNA_pol3_alpha_thumb_dom"/>
</dbReference>
<evidence type="ECO:0000259" key="8">
    <source>
        <dbReference type="SMART" id="SM00481"/>
    </source>
</evidence>